<evidence type="ECO:0000313" key="3">
    <source>
        <dbReference type="Proteomes" id="UP001218188"/>
    </source>
</evidence>
<sequence>MPPSKYKTERDESTTAGRKVEGGALGGGGVERCWGDKKRQELDAQLGVWMTARVFFFFGGEWKKTYYVSRHRQEDTGKRIPVGTPWPVIYSLEAGSIWKIVVRFGSFRMRILAKVGHSEGFWPVNLGGVVPPGCHWTYQSKMNGVGEWQDSSDLNLVNSLRGRRPRHLVEGEELAIIRFISWVGGNAPPSGHGGHIAHFLFLSKTVLHLAYLVRWLISTLEPAFLSGTVPCNPPTYYGYRVITDP</sequence>
<feature type="compositionally biased region" description="Basic and acidic residues" evidence="1">
    <location>
        <begin position="1"/>
        <end position="21"/>
    </location>
</feature>
<dbReference type="AlphaFoldDB" id="A0AAD6SXA3"/>
<comment type="caution">
    <text evidence="2">The sequence shown here is derived from an EMBL/GenBank/DDBJ whole genome shotgun (WGS) entry which is preliminary data.</text>
</comment>
<dbReference type="Proteomes" id="UP001218188">
    <property type="component" value="Unassembled WGS sequence"/>
</dbReference>
<feature type="region of interest" description="Disordered" evidence="1">
    <location>
        <begin position="1"/>
        <end position="23"/>
    </location>
</feature>
<name>A0AAD6SXA3_9AGAR</name>
<reference evidence="2" key="1">
    <citation type="submission" date="2023-03" db="EMBL/GenBank/DDBJ databases">
        <title>Massive genome expansion in bonnet fungi (Mycena s.s.) driven by repeated elements and novel gene families across ecological guilds.</title>
        <authorList>
            <consortium name="Lawrence Berkeley National Laboratory"/>
            <person name="Harder C.B."/>
            <person name="Miyauchi S."/>
            <person name="Viragh M."/>
            <person name="Kuo A."/>
            <person name="Thoen E."/>
            <person name="Andreopoulos B."/>
            <person name="Lu D."/>
            <person name="Skrede I."/>
            <person name="Drula E."/>
            <person name="Henrissat B."/>
            <person name="Morin E."/>
            <person name="Kohler A."/>
            <person name="Barry K."/>
            <person name="LaButti K."/>
            <person name="Morin E."/>
            <person name="Salamov A."/>
            <person name="Lipzen A."/>
            <person name="Mereny Z."/>
            <person name="Hegedus B."/>
            <person name="Baldrian P."/>
            <person name="Stursova M."/>
            <person name="Weitz H."/>
            <person name="Taylor A."/>
            <person name="Grigoriev I.V."/>
            <person name="Nagy L.G."/>
            <person name="Martin F."/>
            <person name="Kauserud H."/>
        </authorList>
    </citation>
    <scope>NUCLEOTIDE SEQUENCE</scope>
    <source>
        <strain evidence="2">CBHHK200</strain>
    </source>
</reference>
<gene>
    <name evidence="2" type="ORF">C8F04DRAFT_1182004</name>
</gene>
<protein>
    <submittedName>
        <fullName evidence="2">Uncharacterized protein</fullName>
    </submittedName>
</protein>
<accession>A0AAD6SXA3</accession>
<evidence type="ECO:0000256" key="1">
    <source>
        <dbReference type="SAM" id="MobiDB-lite"/>
    </source>
</evidence>
<dbReference type="EMBL" id="JARJCM010000048">
    <property type="protein sequence ID" value="KAJ7035731.1"/>
    <property type="molecule type" value="Genomic_DNA"/>
</dbReference>
<proteinExistence type="predicted"/>
<evidence type="ECO:0000313" key="2">
    <source>
        <dbReference type="EMBL" id="KAJ7035731.1"/>
    </source>
</evidence>
<keyword evidence="3" id="KW-1185">Reference proteome</keyword>
<organism evidence="2 3">
    <name type="scientific">Mycena alexandri</name>
    <dbReference type="NCBI Taxonomy" id="1745969"/>
    <lineage>
        <taxon>Eukaryota</taxon>
        <taxon>Fungi</taxon>
        <taxon>Dikarya</taxon>
        <taxon>Basidiomycota</taxon>
        <taxon>Agaricomycotina</taxon>
        <taxon>Agaricomycetes</taxon>
        <taxon>Agaricomycetidae</taxon>
        <taxon>Agaricales</taxon>
        <taxon>Marasmiineae</taxon>
        <taxon>Mycenaceae</taxon>
        <taxon>Mycena</taxon>
    </lineage>
</organism>